<evidence type="ECO:0000313" key="2">
    <source>
        <dbReference type="EMBL" id="CAK8054919.1"/>
    </source>
</evidence>
<proteinExistence type="predicted"/>
<name>A0ABM9N6R3_9LACO</name>
<keyword evidence="1" id="KW-1133">Transmembrane helix</keyword>
<dbReference type="InterPro" id="IPR038750">
    <property type="entry name" value="YczE/YyaS-like"/>
</dbReference>
<keyword evidence="1" id="KW-0472">Membrane</keyword>
<feature type="transmembrane region" description="Helical" evidence="1">
    <location>
        <begin position="16"/>
        <end position="39"/>
    </location>
</feature>
<feature type="transmembrane region" description="Helical" evidence="1">
    <location>
        <begin position="117"/>
        <end position="138"/>
    </location>
</feature>
<dbReference type="Proteomes" id="UP001314241">
    <property type="component" value="Unassembled WGS sequence"/>
</dbReference>
<accession>A0ABM9N6R3</accession>
<keyword evidence="3" id="KW-1185">Reference proteome</keyword>
<feature type="transmembrane region" description="Helical" evidence="1">
    <location>
        <begin position="90"/>
        <end position="111"/>
    </location>
</feature>
<reference evidence="2 3" key="1">
    <citation type="submission" date="2024-01" db="EMBL/GenBank/DDBJ databases">
        <authorList>
            <person name="Botero Cardona J."/>
        </authorList>
    </citation>
    <scope>NUCLEOTIDE SEQUENCE [LARGE SCALE GENOMIC DNA]</scope>
    <source>
        <strain evidence="2 3">LMG 33000</strain>
    </source>
</reference>
<feature type="transmembrane region" description="Helical" evidence="1">
    <location>
        <begin position="59"/>
        <end position="78"/>
    </location>
</feature>
<sequence>MYYRDGQFYELKVQQIIFYFTVSLLLNAFGNGLSVSTNMGSAPWTAGAANLAVLFHQPIWVFLGAIALTVAIANQFIAGRWDPRRLFGNVFFGLSFSLLVGLFSALFNHLGVPHLSLWWRIPLDLIGVVNVGVGISIYQRVNFIMHPIDDLTNITRFKYFHGNASKAQMSNFAVAISISAIAFFFSHKLVSLNIGTAFSFFLQGRIIGQTDRRLFPHLVHGNLEKIHKLKNKPQ</sequence>
<dbReference type="RefSeq" id="WP_349642463.1">
    <property type="nucleotide sequence ID" value="NZ_CAWVOH010000005.1"/>
</dbReference>
<organism evidence="2 3">
    <name type="scientific">Eupransor demetentiae</name>
    <dbReference type="NCBI Taxonomy" id="3109584"/>
    <lineage>
        <taxon>Bacteria</taxon>
        <taxon>Bacillati</taxon>
        <taxon>Bacillota</taxon>
        <taxon>Bacilli</taxon>
        <taxon>Lactobacillales</taxon>
        <taxon>Lactobacillaceae</taxon>
        <taxon>Eupransor</taxon>
    </lineage>
</organism>
<dbReference type="EMBL" id="CAWVOH010000005">
    <property type="protein sequence ID" value="CAK8054919.1"/>
    <property type="molecule type" value="Genomic_DNA"/>
</dbReference>
<dbReference type="Pfam" id="PF19700">
    <property type="entry name" value="DUF6198"/>
    <property type="match status" value="1"/>
</dbReference>
<evidence type="ECO:0000256" key="1">
    <source>
        <dbReference type="SAM" id="Phobius"/>
    </source>
</evidence>
<evidence type="ECO:0000313" key="3">
    <source>
        <dbReference type="Proteomes" id="UP001314241"/>
    </source>
</evidence>
<comment type="caution">
    <text evidence="2">The sequence shown here is derived from an EMBL/GenBank/DDBJ whole genome shotgun (WGS) entry which is preliminary data.</text>
</comment>
<protein>
    <submittedName>
        <fullName evidence="2">Uncharacterized membrane protein YczE (YczE)</fullName>
    </submittedName>
</protein>
<feature type="transmembrane region" description="Helical" evidence="1">
    <location>
        <begin position="167"/>
        <end position="185"/>
    </location>
</feature>
<keyword evidence="1" id="KW-0812">Transmembrane</keyword>
<gene>
    <name evidence="2" type="ORF">R54876_GBNLAHCA_01516</name>
</gene>